<reference evidence="1" key="1">
    <citation type="journal article" date="2019" name="Science">
        <title>Mutation of a bHLH transcription factor allowed almond domestication.</title>
        <authorList>
            <person name="Sanchez-Perez R."/>
            <person name="Pavan S."/>
            <person name="Mazzeo R."/>
            <person name="Moldovan C."/>
            <person name="Aiese Cigliano R."/>
            <person name="Del Cueto J."/>
            <person name="Ricciardi F."/>
            <person name="Lotti C."/>
            <person name="Ricciardi L."/>
            <person name="Dicenta F."/>
            <person name="Lopez-Marques R.L."/>
            <person name="Lindberg Moller B."/>
        </authorList>
    </citation>
    <scope>NUCLEOTIDE SEQUENCE</scope>
</reference>
<protein>
    <submittedName>
        <fullName evidence="1">Uncharacterized protein</fullName>
    </submittedName>
</protein>
<dbReference type="EMBL" id="AP019301">
    <property type="protein sequence ID" value="BBH03389.1"/>
    <property type="molecule type" value="Genomic_DNA"/>
</dbReference>
<gene>
    <name evidence="1" type="ORF">Prudu_014246</name>
</gene>
<proteinExistence type="predicted"/>
<sequence>MEQLRHHRAYMRGLAALSPAKIKLFKQAYPMKGSWGTVATSTPKRQGNNIDPGEGGLVAKQKTEPIVAFSRPPPLPPNFLIVSDGEGELGYMPELLCAAAMTGKSLWI</sequence>
<dbReference type="AlphaFoldDB" id="A0A4Y1RGG1"/>
<accession>A0A4Y1RGG1</accession>
<evidence type="ECO:0000313" key="1">
    <source>
        <dbReference type="EMBL" id="BBH03389.1"/>
    </source>
</evidence>
<name>A0A4Y1RGG1_PRUDU</name>
<organism evidence="1">
    <name type="scientific">Prunus dulcis</name>
    <name type="common">Almond</name>
    <name type="synonym">Amygdalus dulcis</name>
    <dbReference type="NCBI Taxonomy" id="3755"/>
    <lineage>
        <taxon>Eukaryota</taxon>
        <taxon>Viridiplantae</taxon>
        <taxon>Streptophyta</taxon>
        <taxon>Embryophyta</taxon>
        <taxon>Tracheophyta</taxon>
        <taxon>Spermatophyta</taxon>
        <taxon>Magnoliopsida</taxon>
        <taxon>eudicotyledons</taxon>
        <taxon>Gunneridae</taxon>
        <taxon>Pentapetalae</taxon>
        <taxon>rosids</taxon>
        <taxon>fabids</taxon>
        <taxon>Rosales</taxon>
        <taxon>Rosaceae</taxon>
        <taxon>Amygdaloideae</taxon>
        <taxon>Amygdaleae</taxon>
        <taxon>Prunus</taxon>
    </lineage>
</organism>